<evidence type="ECO:0000313" key="2">
    <source>
        <dbReference type="EMBL" id="KKD39611.1"/>
    </source>
</evidence>
<organism evidence="2 3">
    <name type="scientific">Limnoraphis robusta CS-951</name>
    <dbReference type="NCBI Taxonomy" id="1637645"/>
    <lineage>
        <taxon>Bacteria</taxon>
        <taxon>Bacillati</taxon>
        <taxon>Cyanobacteriota</taxon>
        <taxon>Cyanophyceae</taxon>
        <taxon>Oscillatoriophycideae</taxon>
        <taxon>Oscillatoriales</taxon>
        <taxon>Sirenicapillariaceae</taxon>
        <taxon>Limnoraphis</taxon>
    </lineage>
</organism>
<dbReference type="GO" id="GO:0016810">
    <property type="term" value="F:hydrolase activity, acting on carbon-nitrogen (but not peptide) bonds"/>
    <property type="evidence" value="ECO:0007669"/>
    <property type="project" value="InterPro"/>
</dbReference>
<protein>
    <recommendedName>
        <fullName evidence="1">NodB homology domain-containing protein</fullName>
    </recommendedName>
</protein>
<dbReference type="PANTHER" id="PTHR10587:SF137">
    <property type="entry name" value="4-DEOXY-4-FORMAMIDO-L-ARABINOSE-PHOSPHOUNDECAPRENOL DEFORMYLASE ARND-RELATED"/>
    <property type="match status" value="1"/>
</dbReference>
<dbReference type="Gene3D" id="3.20.20.370">
    <property type="entry name" value="Glycoside hydrolase/deacetylase"/>
    <property type="match status" value="1"/>
</dbReference>
<evidence type="ECO:0000259" key="1">
    <source>
        <dbReference type="PROSITE" id="PS51677"/>
    </source>
</evidence>
<name>A0A0F5YL62_9CYAN</name>
<dbReference type="AlphaFoldDB" id="A0A0F5YL62"/>
<feature type="domain" description="NodB homology" evidence="1">
    <location>
        <begin position="28"/>
        <end position="225"/>
    </location>
</feature>
<dbReference type="OrthoDB" id="9806342at2"/>
<comment type="caution">
    <text evidence="2">The sequence shown here is derived from an EMBL/GenBank/DDBJ whole genome shotgun (WGS) entry which is preliminary data.</text>
</comment>
<dbReference type="InterPro" id="IPR011330">
    <property type="entry name" value="Glyco_hydro/deAcase_b/a-brl"/>
</dbReference>
<sequence>MFFCPQHLTTLVASNFPDALFYKPTVNPMIALTIDDVGDQSTQLILDEIFSHNQKITGVEKQVKATFFITTSYLQGKQDAIKNILEQNHEIGNHGVFDRTHADLNPREFEEELWKAHQELTQNTEAQIKWFRPARGRYNPTMVKSLHHLAQTEGYNRQFALASMIPLDTFAFTENPLFSAQYIARFIFPGAILVLHGGSVQRSNNTVLALKKILLELSQKNYRVVSLTELFNQV</sequence>
<evidence type="ECO:0000313" key="3">
    <source>
        <dbReference type="Proteomes" id="UP000033607"/>
    </source>
</evidence>
<dbReference type="EMBL" id="LATL02000229">
    <property type="protein sequence ID" value="KKD39611.1"/>
    <property type="molecule type" value="Genomic_DNA"/>
</dbReference>
<dbReference type="SUPFAM" id="SSF88713">
    <property type="entry name" value="Glycoside hydrolase/deacetylase"/>
    <property type="match status" value="1"/>
</dbReference>
<dbReference type="Pfam" id="PF01522">
    <property type="entry name" value="Polysacc_deac_1"/>
    <property type="match status" value="1"/>
</dbReference>
<accession>A0A0F5YL62</accession>
<dbReference type="PROSITE" id="PS51677">
    <property type="entry name" value="NODB"/>
    <property type="match status" value="1"/>
</dbReference>
<dbReference type="RefSeq" id="WP_046276914.1">
    <property type="nucleotide sequence ID" value="NZ_LATL02000229.1"/>
</dbReference>
<dbReference type="Proteomes" id="UP000033607">
    <property type="component" value="Unassembled WGS sequence"/>
</dbReference>
<gene>
    <name evidence="2" type="ORF">WN50_02465</name>
</gene>
<dbReference type="InterPro" id="IPR050248">
    <property type="entry name" value="Polysacc_deacetylase_ArnD"/>
</dbReference>
<proteinExistence type="predicted"/>
<dbReference type="PANTHER" id="PTHR10587">
    <property type="entry name" value="GLYCOSYL TRANSFERASE-RELATED"/>
    <property type="match status" value="1"/>
</dbReference>
<dbReference type="PATRIC" id="fig|1637645.4.peg.4515"/>
<dbReference type="GO" id="GO:0005975">
    <property type="term" value="P:carbohydrate metabolic process"/>
    <property type="evidence" value="ECO:0007669"/>
    <property type="project" value="InterPro"/>
</dbReference>
<reference evidence="2 3" key="1">
    <citation type="submission" date="2015-06" db="EMBL/GenBank/DDBJ databases">
        <title>Draft genome assembly of filamentous brackish cyanobacterium Limnoraphis robusta strain CS-951.</title>
        <authorList>
            <person name="Willis A."/>
            <person name="Parks M."/>
            <person name="Burford M.A."/>
        </authorList>
    </citation>
    <scope>NUCLEOTIDE SEQUENCE [LARGE SCALE GENOMIC DNA]</scope>
    <source>
        <strain evidence="2 3">CS-951</strain>
    </source>
</reference>
<dbReference type="InterPro" id="IPR002509">
    <property type="entry name" value="NODB_dom"/>
</dbReference>